<organism evidence="2 3">
    <name type="scientific">Geodia barretti</name>
    <name type="common">Barrett's horny sponge</name>
    <dbReference type="NCBI Taxonomy" id="519541"/>
    <lineage>
        <taxon>Eukaryota</taxon>
        <taxon>Metazoa</taxon>
        <taxon>Porifera</taxon>
        <taxon>Demospongiae</taxon>
        <taxon>Heteroscleromorpha</taxon>
        <taxon>Tetractinellida</taxon>
        <taxon>Astrophorina</taxon>
        <taxon>Geodiidae</taxon>
        <taxon>Geodia</taxon>
    </lineage>
</organism>
<name>A0AA35SQ81_GEOBA</name>
<evidence type="ECO:0000256" key="1">
    <source>
        <dbReference type="SAM" id="MobiDB-lite"/>
    </source>
</evidence>
<feature type="region of interest" description="Disordered" evidence="1">
    <location>
        <begin position="1"/>
        <end position="73"/>
    </location>
</feature>
<keyword evidence="3" id="KW-1185">Reference proteome</keyword>
<evidence type="ECO:0008006" key="4">
    <source>
        <dbReference type="Google" id="ProtNLM"/>
    </source>
</evidence>
<proteinExistence type="predicted"/>
<accession>A0AA35SQ81</accession>
<evidence type="ECO:0000313" key="3">
    <source>
        <dbReference type="Proteomes" id="UP001174909"/>
    </source>
</evidence>
<protein>
    <recommendedName>
        <fullName evidence="4">3-keto-disaccharide hydrolase domain-containing protein</fullName>
    </recommendedName>
</protein>
<dbReference type="EMBL" id="CASHTH010002721">
    <property type="protein sequence ID" value="CAI8034245.1"/>
    <property type="molecule type" value="Genomic_DNA"/>
</dbReference>
<dbReference type="Proteomes" id="UP001174909">
    <property type="component" value="Unassembled WGS sequence"/>
</dbReference>
<sequence length="391" mass="43422">MAEIGEPPRSTTASEPAAETQNDETQSVEQTTFIEPVEFVSDNGVVPESEPVEEPEPMDEEASVPQTDPSEITSETIPEFDPTPLLSAFGLPEEVTSLFDEEVEAEDFEVAETHLVEAFGQSPEVEEIVDKLKQMSGGPVELSDLTELFEAWIRVLPEEDQGNRRQLMNVLTQLNQIGMAGVYAPLCVGEVLFEDDFEKKEIDKGKWVPTGAWGLDGGTLEVNGGEVGITLGDDFTDFEFYVDFHMINPLWAANWVVRAEDPNNCTLVQVVADNRNQFWWFTRVGGNYIVNDEDKLDNESGLHPELGEWYTIKIVAEGERYDLYLGEQGKELELSCTWKDNTHNKGGIGFRAGGGEHSLYDNVLVTTVGHSFAVNPADALPVTWGKLKTIR</sequence>
<dbReference type="AlphaFoldDB" id="A0AA35SQ81"/>
<evidence type="ECO:0000313" key="2">
    <source>
        <dbReference type="EMBL" id="CAI8034245.1"/>
    </source>
</evidence>
<dbReference type="Gene3D" id="2.60.120.560">
    <property type="entry name" value="Exo-inulinase, domain 1"/>
    <property type="match status" value="1"/>
</dbReference>
<feature type="compositionally biased region" description="Acidic residues" evidence="1">
    <location>
        <begin position="50"/>
        <end position="62"/>
    </location>
</feature>
<comment type="caution">
    <text evidence="2">The sequence shown here is derived from an EMBL/GenBank/DDBJ whole genome shotgun (WGS) entry which is preliminary data.</text>
</comment>
<gene>
    <name evidence="2" type="ORF">GBAR_LOCUS19303</name>
</gene>
<feature type="compositionally biased region" description="Polar residues" evidence="1">
    <location>
        <begin position="9"/>
        <end position="33"/>
    </location>
</feature>
<reference evidence="2" key="1">
    <citation type="submission" date="2023-03" db="EMBL/GenBank/DDBJ databases">
        <authorList>
            <person name="Steffen K."/>
            <person name="Cardenas P."/>
        </authorList>
    </citation>
    <scope>NUCLEOTIDE SEQUENCE</scope>
</reference>